<protein>
    <submittedName>
        <fullName evidence="1">Uncharacterized protein</fullName>
    </submittedName>
</protein>
<proteinExistence type="predicted"/>
<accession>A0A6A5WTY2</accession>
<sequence>MSYALDAVLVAEMNLNLSSRPLSQRRDKSSPCEDNDTLQNFFRSSLNPAHHSEDDQERELALVHSVSNLTLNTDTIIGSDATLLTIPDVPEDLNNHHDDYDSAEESGYDLDGIGKSATELIDINTKYQPEWGGAEAFREFYQNFKDGVLKSFDTAEPDLKSVRVLTRNRIFSSHHSSCTRLLEKLEES</sequence>
<name>A0A6A5WTY2_9PLEO</name>
<evidence type="ECO:0000313" key="2">
    <source>
        <dbReference type="Proteomes" id="UP000799779"/>
    </source>
</evidence>
<keyword evidence="2" id="KW-1185">Reference proteome</keyword>
<dbReference type="Proteomes" id="UP000799779">
    <property type="component" value="Unassembled WGS sequence"/>
</dbReference>
<evidence type="ECO:0000313" key="1">
    <source>
        <dbReference type="EMBL" id="KAF2005047.1"/>
    </source>
</evidence>
<gene>
    <name evidence="1" type="ORF">P154DRAFT_350892</name>
</gene>
<reference evidence="1" key="1">
    <citation type="journal article" date="2020" name="Stud. Mycol.">
        <title>101 Dothideomycetes genomes: a test case for predicting lifestyles and emergence of pathogens.</title>
        <authorList>
            <person name="Haridas S."/>
            <person name="Albert R."/>
            <person name="Binder M."/>
            <person name="Bloem J."/>
            <person name="Labutti K."/>
            <person name="Salamov A."/>
            <person name="Andreopoulos B."/>
            <person name="Baker S."/>
            <person name="Barry K."/>
            <person name="Bills G."/>
            <person name="Bluhm B."/>
            <person name="Cannon C."/>
            <person name="Castanera R."/>
            <person name="Culley D."/>
            <person name="Daum C."/>
            <person name="Ezra D."/>
            <person name="Gonzalez J."/>
            <person name="Henrissat B."/>
            <person name="Kuo A."/>
            <person name="Liang C."/>
            <person name="Lipzen A."/>
            <person name="Lutzoni F."/>
            <person name="Magnuson J."/>
            <person name="Mondo S."/>
            <person name="Nolan M."/>
            <person name="Ohm R."/>
            <person name="Pangilinan J."/>
            <person name="Park H.-J."/>
            <person name="Ramirez L."/>
            <person name="Alfaro M."/>
            <person name="Sun H."/>
            <person name="Tritt A."/>
            <person name="Yoshinaga Y."/>
            <person name="Zwiers L.-H."/>
            <person name="Turgeon B."/>
            <person name="Goodwin S."/>
            <person name="Spatafora J."/>
            <person name="Crous P."/>
            <person name="Grigoriev I."/>
        </authorList>
    </citation>
    <scope>NUCLEOTIDE SEQUENCE</scope>
    <source>
        <strain evidence="1">CBS 123094</strain>
    </source>
</reference>
<dbReference type="OrthoDB" id="3796530at2759"/>
<dbReference type="AlphaFoldDB" id="A0A6A5WTY2"/>
<organism evidence="1 2">
    <name type="scientific">Amniculicola lignicola CBS 123094</name>
    <dbReference type="NCBI Taxonomy" id="1392246"/>
    <lineage>
        <taxon>Eukaryota</taxon>
        <taxon>Fungi</taxon>
        <taxon>Dikarya</taxon>
        <taxon>Ascomycota</taxon>
        <taxon>Pezizomycotina</taxon>
        <taxon>Dothideomycetes</taxon>
        <taxon>Pleosporomycetidae</taxon>
        <taxon>Pleosporales</taxon>
        <taxon>Amniculicolaceae</taxon>
        <taxon>Amniculicola</taxon>
    </lineage>
</organism>
<dbReference type="EMBL" id="ML977564">
    <property type="protein sequence ID" value="KAF2005047.1"/>
    <property type="molecule type" value="Genomic_DNA"/>
</dbReference>